<name>A0ABR4A0N4_9LECA</name>
<accession>A0ABR4A0N4</accession>
<gene>
    <name evidence="2" type="ORF">N7G274_008368</name>
</gene>
<dbReference type="Proteomes" id="UP001590950">
    <property type="component" value="Unassembled WGS sequence"/>
</dbReference>
<dbReference type="EMBL" id="JBEFKJ010000029">
    <property type="protein sequence ID" value="KAL2038846.1"/>
    <property type="molecule type" value="Genomic_DNA"/>
</dbReference>
<evidence type="ECO:0000313" key="3">
    <source>
        <dbReference type="Proteomes" id="UP001590950"/>
    </source>
</evidence>
<comment type="caution">
    <text evidence="2">The sequence shown here is derived from an EMBL/GenBank/DDBJ whole genome shotgun (WGS) entry which is preliminary data.</text>
</comment>
<sequence>MAVVRAAKVAKLDVVHNQLDIIWNGLDVEFQSNIDPPDIITTLNQFLTAMDRRKHQWWAKASRMRLRSSSNTAPARSTQVQIQRSSNTGQNDNQRGSLRPYNSGNQNYGPRQPQPFYRQNKAYNSQYQRYQNQSYGNPNQGYQAYQSCQPYQPRPKDQPQLQAPPVPRHITAGPTLQPNGSGSRQFGNDLPYNNYCNNAYPPRQQKAYHATVAEDTDRSDWHDEDRECYHGSESFDTGPLIEGK</sequence>
<evidence type="ECO:0000256" key="1">
    <source>
        <dbReference type="SAM" id="MobiDB-lite"/>
    </source>
</evidence>
<feature type="region of interest" description="Disordered" evidence="1">
    <location>
        <begin position="63"/>
        <end position="117"/>
    </location>
</feature>
<organism evidence="2 3">
    <name type="scientific">Stereocaulon virgatum</name>
    <dbReference type="NCBI Taxonomy" id="373712"/>
    <lineage>
        <taxon>Eukaryota</taxon>
        <taxon>Fungi</taxon>
        <taxon>Dikarya</taxon>
        <taxon>Ascomycota</taxon>
        <taxon>Pezizomycotina</taxon>
        <taxon>Lecanoromycetes</taxon>
        <taxon>OSLEUM clade</taxon>
        <taxon>Lecanoromycetidae</taxon>
        <taxon>Lecanorales</taxon>
        <taxon>Lecanorineae</taxon>
        <taxon>Stereocaulaceae</taxon>
        <taxon>Stereocaulon</taxon>
    </lineage>
</organism>
<keyword evidence="3" id="KW-1185">Reference proteome</keyword>
<feature type="region of interest" description="Disordered" evidence="1">
    <location>
        <begin position="206"/>
        <end position="244"/>
    </location>
</feature>
<feature type="compositionally biased region" description="Polar residues" evidence="1">
    <location>
        <begin position="136"/>
        <end position="150"/>
    </location>
</feature>
<protein>
    <submittedName>
        <fullName evidence="2">Uncharacterized protein</fullName>
    </submittedName>
</protein>
<feature type="compositionally biased region" description="Polar residues" evidence="1">
    <location>
        <begin position="174"/>
        <end position="186"/>
    </location>
</feature>
<feature type="region of interest" description="Disordered" evidence="1">
    <location>
        <begin position="131"/>
        <end position="190"/>
    </location>
</feature>
<evidence type="ECO:0000313" key="2">
    <source>
        <dbReference type="EMBL" id="KAL2038846.1"/>
    </source>
</evidence>
<proteinExistence type="predicted"/>
<feature type="compositionally biased region" description="Polar residues" evidence="1">
    <location>
        <begin position="67"/>
        <end position="109"/>
    </location>
</feature>
<feature type="compositionally biased region" description="Basic and acidic residues" evidence="1">
    <location>
        <begin position="215"/>
        <end position="230"/>
    </location>
</feature>
<reference evidence="2 3" key="1">
    <citation type="submission" date="2024-09" db="EMBL/GenBank/DDBJ databases">
        <title>Rethinking Asexuality: The Enigmatic Case of Functional Sexual Genes in Lepraria (Stereocaulaceae).</title>
        <authorList>
            <person name="Doellman M."/>
            <person name="Sun Y."/>
            <person name="Barcenas-Pena A."/>
            <person name="Lumbsch H.T."/>
            <person name="Grewe F."/>
        </authorList>
    </citation>
    <scope>NUCLEOTIDE SEQUENCE [LARGE SCALE GENOMIC DNA]</scope>
    <source>
        <strain evidence="2 3">Mercado 3170</strain>
    </source>
</reference>